<dbReference type="AlphaFoldDB" id="A0A1J5U3Q3"/>
<dbReference type="Proteomes" id="UP000183138">
    <property type="component" value="Unassembled WGS sequence"/>
</dbReference>
<organism evidence="2 3">
    <name type="scientific">Marine Group III euryarchaeote CG-Epi3</name>
    <dbReference type="NCBI Taxonomy" id="1888997"/>
    <lineage>
        <taxon>Archaea</taxon>
        <taxon>Methanobacteriati</taxon>
        <taxon>Thermoplasmatota</taxon>
        <taxon>Thermoplasmata</taxon>
        <taxon>Candidatus Thermoprofundales</taxon>
    </lineage>
</organism>
<feature type="domain" description="YdbS-like PH" evidence="1">
    <location>
        <begin position="1"/>
        <end position="33"/>
    </location>
</feature>
<reference evidence="2 3" key="1">
    <citation type="submission" date="2016-08" db="EMBL/GenBank/DDBJ databases">
        <title>New Insights into Marine Group III Euryarchaeota, from dark to light.</title>
        <authorList>
            <person name="Haro-Moreno J.M."/>
            <person name="Rodriguez-Valera F."/>
            <person name="Lopez-Garcia P."/>
            <person name="Moreira D."/>
            <person name="Martin-Cuadrado A.B."/>
        </authorList>
    </citation>
    <scope>NUCLEOTIDE SEQUENCE [LARGE SCALE GENOMIC DNA]</scope>
    <source>
        <strain evidence="2">CG-Epi3</strain>
    </source>
</reference>
<name>A0A1J5U3Q3_9ARCH</name>
<evidence type="ECO:0000313" key="2">
    <source>
        <dbReference type="EMBL" id="OIR23405.1"/>
    </source>
</evidence>
<sequence>MNRSERQVRYNHIEDIKMEQGISGTIFGYGTVLPLTGSGLGTGTDESMIIGGTGTEIKGMSIGIGGAARNSSRSIRHNPHDCLFGVSSPSKVRDMITEHIQSDTGVEHLKQIKELLGKEESEE</sequence>
<accession>A0A1J5U3Q3</accession>
<dbReference type="InterPro" id="IPR005182">
    <property type="entry name" value="YdbS-like_PH"/>
</dbReference>
<evidence type="ECO:0000313" key="3">
    <source>
        <dbReference type="Proteomes" id="UP000183138"/>
    </source>
</evidence>
<proteinExistence type="predicted"/>
<comment type="caution">
    <text evidence="2">The sequence shown here is derived from an EMBL/GenBank/DDBJ whole genome shotgun (WGS) entry which is preliminary data.</text>
</comment>
<dbReference type="Pfam" id="PF03703">
    <property type="entry name" value="bPH_2"/>
    <property type="match status" value="1"/>
</dbReference>
<protein>
    <recommendedName>
        <fullName evidence="1">YdbS-like PH domain-containing protein</fullName>
    </recommendedName>
</protein>
<gene>
    <name evidence="2" type="ORF">BEU00_03110</name>
</gene>
<evidence type="ECO:0000259" key="1">
    <source>
        <dbReference type="Pfam" id="PF03703"/>
    </source>
</evidence>
<dbReference type="EMBL" id="MIYY01000011">
    <property type="protein sequence ID" value="OIR23405.1"/>
    <property type="molecule type" value="Genomic_DNA"/>
</dbReference>